<organism evidence="2 3">
    <name type="scientific">Prescottella agglutinans</name>
    <dbReference type="NCBI Taxonomy" id="1644129"/>
    <lineage>
        <taxon>Bacteria</taxon>
        <taxon>Bacillati</taxon>
        <taxon>Actinomycetota</taxon>
        <taxon>Actinomycetes</taxon>
        <taxon>Mycobacteriales</taxon>
        <taxon>Nocardiaceae</taxon>
        <taxon>Prescottella</taxon>
    </lineage>
</organism>
<dbReference type="EMBL" id="RKLP01000003">
    <property type="protein sequence ID" value="RVW10116.1"/>
    <property type="molecule type" value="Genomic_DNA"/>
</dbReference>
<dbReference type="Proteomes" id="UP000286208">
    <property type="component" value="Unassembled WGS sequence"/>
</dbReference>
<accession>A0A438BGH8</accession>
<dbReference type="RefSeq" id="WP_127915499.1">
    <property type="nucleotide sequence ID" value="NZ_RKLP01000003.1"/>
</dbReference>
<sequence length="256" mass="26495">MSASVNAPQKPTAPKPKRRKALVISLIVVAALVVAAIGGELFVRQRATSCMESQFQSQLGSQVDVGLSWKPVLLQMTGKSIPYVTIDSAGASFGPAQGMQVHARANDIEVKDSPDSSGTIGSSTADVTWKTDGILATIQSQTLGNMVTSVTPDPAAGTLKFAVGPAGLADLTVRPTVQDGQVKVETVGAEILGLGLPTALVDGIVQTLTDSLQQYPLGMAPTSLTVTDDAIEMHLEGGQYVMPPQDPNAQSGCSLL</sequence>
<dbReference type="Pfam" id="PF11209">
    <property type="entry name" value="LmeA"/>
    <property type="match status" value="1"/>
</dbReference>
<keyword evidence="1" id="KW-0812">Transmembrane</keyword>
<comment type="caution">
    <text evidence="2">The sequence shown here is derived from an EMBL/GenBank/DDBJ whole genome shotgun (WGS) entry which is preliminary data.</text>
</comment>
<protein>
    <submittedName>
        <fullName evidence="2">DUF2993 domain-containing protein</fullName>
    </submittedName>
</protein>
<reference evidence="2 3" key="1">
    <citation type="submission" date="2018-11" db="EMBL/GenBank/DDBJ databases">
        <title>Rhodococcus spongicola sp. nov. and Rhodococcus xishaensis sp. nov. from marine sponges.</title>
        <authorList>
            <person name="Li L."/>
            <person name="Lin H.W."/>
        </authorList>
    </citation>
    <scope>NUCLEOTIDE SEQUENCE [LARGE SCALE GENOMIC DNA]</scope>
    <source>
        <strain evidence="2 3">CCTCC AB2014297</strain>
    </source>
</reference>
<proteinExistence type="predicted"/>
<evidence type="ECO:0000256" key="1">
    <source>
        <dbReference type="SAM" id="Phobius"/>
    </source>
</evidence>
<dbReference type="AlphaFoldDB" id="A0A438BGH8"/>
<evidence type="ECO:0000313" key="2">
    <source>
        <dbReference type="EMBL" id="RVW10116.1"/>
    </source>
</evidence>
<dbReference type="OrthoDB" id="4201904at2"/>
<dbReference type="InterPro" id="IPR021373">
    <property type="entry name" value="DUF2993"/>
</dbReference>
<feature type="transmembrane region" description="Helical" evidence="1">
    <location>
        <begin position="21"/>
        <end position="43"/>
    </location>
</feature>
<keyword evidence="3" id="KW-1185">Reference proteome</keyword>
<name>A0A438BGH8_9NOCA</name>
<keyword evidence="1" id="KW-1133">Transmembrane helix</keyword>
<evidence type="ECO:0000313" key="3">
    <source>
        <dbReference type="Proteomes" id="UP000286208"/>
    </source>
</evidence>
<keyword evidence="1" id="KW-0472">Membrane</keyword>
<gene>
    <name evidence="2" type="ORF">EGT67_07805</name>
</gene>